<organism evidence="3 4">
    <name type="scientific">Mesocricetus auratus</name>
    <name type="common">Golden hamster</name>
    <dbReference type="NCBI Taxonomy" id="10036"/>
    <lineage>
        <taxon>Eukaryota</taxon>
        <taxon>Metazoa</taxon>
        <taxon>Chordata</taxon>
        <taxon>Craniata</taxon>
        <taxon>Vertebrata</taxon>
        <taxon>Euteleostomi</taxon>
        <taxon>Mammalia</taxon>
        <taxon>Eutheria</taxon>
        <taxon>Euarchontoglires</taxon>
        <taxon>Glires</taxon>
        <taxon>Rodentia</taxon>
        <taxon>Myomorpha</taxon>
        <taxon>Muroidea</taxon>
        <taxon>Cricetidae</taxon>
        <taxon>Cricetinae</taxon>
        <taxon>Mesocricetus</taxon>
    </lineage>
</organism>
<evidence type="ECO:0000256" key="2">
    <source>
        <dbReference type="SAM" id="Phobius"/>
    </source>
</evidence>
<proteinExistence type="predicted"/>
<feature type="region of interest" description="Disordered" evidence="1">
    <location>
        <begin position="104"/>
        <end position="127"/>
    </location>
</feature>
<keyword evidence="2 4" id="KW-0812">Transmembrane</keyword>
<evidence type="ECO:0000313" key="6">
    <source>
        <dbReference type="RefSeq" id="XP_040608037.1"/>
    </source>
</evidence>
<accession>A0A3Q0CWH4</accession>
<dbReference type="RefSeq" id="XP_021086617.1">
    <property type="nucleotide sequence ID" value="XM_021230958.1"/>
</dbReference>
<dbReference type="AlphaFoldDB" id="A0A3Q0CWH4"/>
<dbReference type="KEGG" id="maua:101844673"/>
<dbReference type="PANTHER" id="PTHR37997:SF1">
    <property type="entry name" value="TRANSMEMBRANE PROTEIN C1ORF162"/>
    <property type="match status" value="1"/>
</dbReference>
<dbReference type="InterPro" id="IPR037763">
    <property type="entry name" value="C1orf162"/>
</dbReference>
<dbReference type="PANTHER" id="PTHR37997">
    <property type="entry name" value="TRANSMEMBRANE PROTEIN C1ORF162"/>
    <property type="match status" value="1"/>
</dbReference>
<dbReference type="CTD" id="120495909"/>
<dbReference type="RefSeq" id="XP_021086615.1">
    <property type="nucleotide sequence ID" value="XM_021230956.1"/>
</dbReference>
<name>A0A3Q0CWH4_MESAU</name>
<reference evidence="4 5" key="1">
    <citation type="submission" date="2025-04" db="UniProtKB">
        <authorList>
            <consortium name="RefSeq"/>
        </authorList>
    </citation>
    <scope>IDENTIFICATION</scope>
    <source>
        <tissue evidence="6">Liver</tissue>
    </source>
</reference>
<dbReference type="Proteomes" id="UP000886700">
    <property type="component" value="Unplaced"/>
</dbReference>
<keyword evidence="2" id="KW-0472">Membrane</keyword>
<evidence type="ECO:0000313" key="5">
    <source>
        <dbReference type="RefSeq" id="XP_021086617.1"/>
    </source>
</evidence>
<protein>
    <submittedName>
        <fullName evidence="4 5">Transmembrane protein C1orf162 homolog isoform X1</fullName>
    </submittedName>
</protein>
<evidence type="ECO:0000256" key="1">
    <source>
        <dbReference type="SAM" id="MobiDB-lite"/>
    </source>
</evidence>
<dbReference type="GeneID" id="101844673"/>
<sequence>MGSITSTSKPQISEFGTEGTVSTAAPVTSSAPCFSSPKQEHFILAFFAGVLLTLLLVALIFIIVRSCRKSYSKAQAQAQDPLSEPPIKKLSSVSKESLTYASMTFKPSEGNSSDLTGNRSTDLDPTVYSQIKVSGPCLPLQ</sequence>
<feature type="compositionally biased region" description="Polar residues" evidence="1">
    <location>
        <begin position="109"/>
        <end position="120"/>
    </location>
</feature>
<feature type="transmembrane region" description="Helical" evidence="2">
    <location>
        <begin position="42"/>
        <end position="64"/>
    </location>
</feature>
<keyword evidence="2" id="KW-1133">Transmembrane helix</keyword>
<dbReference type="OrthoDB" id="9451692at2759"/>
<gene>
    <name evidence="4 5 6" type="primary">CUNH1orf162</name>
</gene>
<keyword evidence="3" id="KW-1185">Reference proteome</keyword>
<dbReference type="RefSeq" id="XP_040608037.1">
    <property type="nucleotide sequence ID" value="XM_040752103.1"/>
</dbReference>
<evidence type="ECO:0000313" key="3">
    <source>
        <dbReference type="Proteomes" id="UP000886700"/>
    </source>
</evidence>
<evidence type="ECO:0000313" key="4">
    <source>
        <dbReference type="RefSeq" id="XP_021086615.1"/>
    </source>
</evidence>